<dbReference type="CDD" id="cd00517">
    <property type="entry name" value="ATPS"/>
    <property type="match status" value="1"/>
</dbReference>
<dbReference type="HAMAP" id="MF_00065">
    <property type="entry name" value="Adenylyl_sulf_kinase"/>
    <property type="match status" value="1"/>
</dbReference>
<dbReference type="NCBIfam" id="NF004040">
    <property type="entry name" value="PRK05537.1"/>
    <property type="match status" value="1"/>
</dbReference>
<sequence length="704" mass="78892">MFIREQTPSRVHMAMSSTKITSEQQDQMFRLLRQVDIAPDASQRVTAAAIGVSLGRLNALLKQATDAKLVKITDRNSPDKRARVAYAITTRGAAEKNKLTEQFLARKFTEYDALHAELTGTTSGLSPFKHRTKLMQNNLAPIPELFVSYESAQKLKVDAADLTSHDLTPRQICDLELLMNGGFNPLKGFLTEEDYNGVLDNMRMADGTLWPIPINLDISEDYANTVEVGQDIALRDQEGVILATMTVTDKWAPNKAHEAEMVFGADDDAHPAVNYLHNQAGKIYLGGPITGIQQPVHYDFRGKRNTPNELRAFFRKMGWRKVVAFQTRNPLHRAHQELTFRAAKEAQANLLIHPVVGLTKPGDVDHFTRVRCYEAVLDQYPSSTTSMSLLNLAMRMAGPREAVWHGLIRKNHGCTHFIVGRDHAGPGNNSAGEDFYGPYDAQDLFREHQDEMGIEMVDFKHMVWVAERAQYEAIDEIEDKENVTILNISGTELRRRLAEGLEIPEWFSFPEVVKELRRTKPPRSKQGFTVFFTGFSGSGKSTIANALMVKLMEMGGRPVTLLDGDIVRKNLSSELGFSKEHRDLNIRRIGYVASEITKNGGIAICAPIAPYATTRRAVREDIESFGAFIEVHVATTIEECERRDRKGLYKLAREGKIKEFTGISDPYDVPKNPELSVQTENIDVDNCAHQVILKLESLGLIAAE</sequence>
<dbReference type="InterPro" id="IPR027417">
    <property type="entry name" value="P-loop_NTPase"/>
</dbReference>
<dbReference type="InterPro" id="IPR015947">
    <property type="entry name" value="PUA-like_sf"/>
</dbReference>
<keyword evidence="13" id="KW-1185">Reference proteome</keyword>
<dbReference type="STRING" id="391626.OAN307_c08620"/>
<evidence type="ECO:0000256" key="6">
    <source>
        <dbReference type="ARBA" id="ARBA00022840"/>
    </source>
</evidence>
<dbReference type="GO" id="GO:0005737">
    <property type="term" value="C:cytoplasm"/>
    <property type="evidence" value="ECO:0007669"/>
    <property type="project" value="TreeGrafter"/>
</dbReference>
<comment type="pathway">
    <text evidence="2 8">Sulfur metabolism; hydrogen sulfide biosynthesis; sulfite from sulfate: step 2/3.</text>
</comment>
<dbReference type="PANTHER" id="PTHR42700">
    <property type="entry name" value="SULFATE ADENYLYLTRANSFERASE"/>
    <property type="match status" value="1"/>
</dbReference>
<feature type="domain" description="APS kinase" evidence="9">
    <location>
        <begin position="526"/>
        <end position="677"/>
    </location>
</feature>
<evidence type="ECO:0000256" key="7">
    <source>
        <dbReference type="ARBA" id="ARBA00049370"/>
    </source>
</evidence>
<dbReference type="InterPro" id="IPR014729">
    <property type="entry name" value="Rossmann-like_a/b/a_fold"/>
</dbReference>
<gene>
    <name evidence="8" type="primary">cysC</name>
    <name evidence="12" type="ORF">OAN307_c08620</name>
</gene>
<dbReference type="GO" id="GO:0004781">
    <property type="term" value="F:sulfate adenylyltransferase (ATP) activity"/>
    <property type="evidence" value="ECO:0007669"/>
    <property type="project" value="UniProtKB-EC"/>
</dbReference>
<dbReference type="NCBIfam" id="NF003013">
    <property type="entry name" value="PRK03846.1"/>
    <property type="match status" value="1"/>
</dbReference>
<evidence type="ECO:0000256" key="5">
    <source>
        <dbReference type="ARBA" id="ARBA00022741"/>
    </source>
</evidence>
<dbReference type="Pfam" id="PF01583">
    <property type="entry name" value="APS_kinase"/>
    <property type="match status" value="1"/>
</dbReference>
<comment type="caution">
    <text evidence="8">Lacks conserved residue(s) required for the propagation of feature annotation.</text>
</comment>
<keyword evidence="8" id="KW-0597">Phosphoprotein</keyword>
<dbReference type="EMBL" id="CP003740">
    <property type="protein sequence ID" value="AGI66583.1"/>
    <property type="molecule type" value="Genomic_DNA"/>
</dbReference>
<evidence type="ECO:0000259" key="10">
    <source>
        <dbReference type="Pfam" id="PF01747"/>
    </source>
</evidence>
<name>M9R488_9RHOB</name>
<dbReference type="EC" id="2.7.1.25" evidence="8"/>
<feature type="domain" description="ATP-sulfurylase PUA-like" evidence="11">
    <location>
        <begin position="142"/>
        <end position="293"/>
    </location>
</feature>
<dbReference type="GO" id="GO:0010134">
    <property type="term" value="P:sulfate assimilation via adenylyl sulfate reduction"/>
    <property type="evidence" value="ECO:0007669"/>
    <property type="project" value="TreeGrafter"/>
</dbReference>
<dbReference type="InterPro" id="IPR050512">
    <property type="entry name" value="Sulf_AdTrans/APS_kinase"/>
</dbReference>
<dbReference type="GO" id="GO:0019379">
    <property type="term" value="P:sulfate assimilation, phosphoadenylyl sulfate reduction by phosphoadenylyl-sulfate reductase (thioredoxin)"/>
    <property type="evidence" value="ECO:0007669"/>
    <property type="project" value="TreeGrafter"/>
</dbReference>
<dbReference type="NCBIfam" id="TIGR00339">
    <property type="entry name" value="sopT"/>
    <property type="match status" value="1"/>
</dbReference>
<dbReference type="GO" id="GO:0004020">
    <property type="term" value="F:adenylylsulfate kinase activity"/>
    <property type="evidence" value="ECO:0007669"/>
    <property type="project" value="UniProtKB-UniRule"/>
</dbReference>
<comment type="function">
    <text evidence="8">Catalyzes the synthesis of activated sulfate.</text>
</comment>
<dbReference type="Gene3D" id="3.10.400.10">
    <property type="entry name" value="Sulfate adenylyltransferase"/>
    <property type="match status" value="1"/>
</dbReference>
<evidence type="ECO:0000313" key="12">
    <source>
        <dbReference type="EMBL" id="AGI66583.1"/>
    </source>
</evidence>
<keyword evidence="6 8" id="KW-0067">ATP-binding</keyword>
<dbReference type="InterPro" id="IPR024951">
    <property type="entry name" value="Sulfurylase_cat_dom"/>
</dbReference>
<dbReference type="CDD" id="cd02027">
    <property type="entry name" value="APSK"/>
    <property type="match status" value="1"/>
</dbReference>
<accession>M9R488</accession>
<feature type="domain" description="Sulphate adenylyltransferase catalytic" evidence="10">
    <location>
        <begin position="304"/>
        <end position="518"/>
    </location>
</feature>
<dbReference type="Gene3D" id="3.40.50.620">
    <property type="entry name" value="HUPs"/>
    <property type="match status" value="1"/>
</dbReference>
<dbReference type="InterPro" id="IPR059117">
    <property type="entry name" value="APS_kinase_dom"/>
</dbReference>
<dbReference type="Proteomes" id="UP000005307">
    <property type="component" value="Chromosome"/>
</dbReference>
<protein>
    <recommendedName>
        <fullName evidence="8">Adenylyl-sulfate kinase</fullName>
        <ecNumber evidence="8">2.7.1.25</ecNumber>
    </recommendedName>
    <alternativeName>
        <fullName evidence="8">APS kinase</fullName>
    </alternativeName>
    <alternativeName>
        <fullName evidence="8">ATP adenosine-5'-phosphosulfate 3'-phosphotransferase</fullName>
    </alternativeName>
    <alternativeName>
        <fullName evidence="8">Adenosine-5'-phosphosulfate kinase</fullName>
    </alternativeName>
</protein>
<dbReference type="GO" id="GO:0005524">
    <property type="term" value="F:ATP binding"/>
    <property type="evidence" value="ECO:0007669"/>
    <property type="project" value="UniProtKB-UniRule"/>
</dbReference>
<dbReference type="PANTHER" id="PTHR42700:SF1">
    <property type="entry name" value="SULFATE ADENYLYLTRANSFERASE"/>
    <property type="match status" value="1"/>
</dbReference>
<dbReference type="InterPro" id="IPR002650">
    <property type="entry name" value="Sulphate_adenylyltransferase"/>
</dbReference>
<evidence type="ECO:0000256" key="8">
    <source>
        <dbReference type="HAMAP-Rule" id="MF_00065"/>
    </source>
</evidence>
<keyword evidence="3 8" id="KW-0808">Transferase</keyword>
<dbReference type="FunFam" id="3.40.50.300:FF:000802">
    <property type="entry name" value="Sulfate adenylyltransferase"/>
    <property type="match status" value="1"/>
</dbReference>
<evidence type="ECO:0000259" key="11">
    <source>
        <dbReference type="Pfam" id="PF14306"/>
    </source>
</evidence>
<dbReference type="HOGENOM" id="CLU_022950_0_0_5"/>
<dbReference type="SUPFAM" id="SSF52374">
    <property type="entry name" value="Nucleotidylyl transferase"/>
    <property type="match status" value="1"/>
</dbReference>
<dbReference type="InterPro" id="IPR025980">
    <property type="entry name" value="ATP-Sase_PUA-like_dom"/>
</dbReference>
<organism evidence="12 13">
    <name type="scientific">Octadecabacter antarcticus 307</name>
    <dbReference type="NCBI Taxonomy" id="391626"/>
    <lineage>
        <taxon>Bacteria</taxon>
        <taxon>Pseudomonadati</taxon>
        <taxon>Pseudomonadota</taxon>
        <taxon>Alphaproteobacteria</taxon>
        <taxon>Rhodobacterales</taxon>
        <taxon>Roseobacteraceae</taxon>
        <taxon>Octadecabacter</taxon>
    </lineage>
</organism>
<keyword evidence="8 12" id="KW-0418">Kinase</keyword>
<comment type="catalytic activity">
    <reaction evidence="1 8">
        <text>adenosine 5'-phosphosulfate + ATP = 3'-phosphoadenylyl sulfate + ADP + H(+)</text>
        <dbReference type="Rhea" id="RHEA:24152"/>
        <dbReference type="ChEBI" id="CHEBI:15378"/>
        <dbReference type="ChEBI" id="CHEBI:30616"/>
        <dbReference type="ChEBI" id="CHEBI:58243"/>
        <dbReference type="ChEBI" id="CHEBI:58339"/>
        <dbReference type="ChEBI" id="CHEBI:456216"/>
        <dbReference type="EC" id="2.7.1.25"/>
    </reaction>
</comment>
<dbReference type="Gene3D" id="3.40.50.300">
    <property type="entry name" value="P-loop containing nucleotide triphosphate hydrolases"/>
    <property type="match status" value="1"/>
</dbReference>
<dbReference type="SUPFAM" id="SSF52540">
    <property type="entry name" value="P-loop containing nucleoside triphosphate hydrolases"/>
    <property type="match status" value="1"/>
</dbReference>
<keyword evidence="5 8" id="KW-0547">Nucleotide-binding</keyword>
<dbReference type="KEGG" id="oat:OAN307_c08620"/>
<dbReference type="InterPro" id="IPR002891">
    <property type="entry name" value="APS"/>
</dbReference>
<dbReference type="UniPathway" id="UPA00140">
    <property type="reaction ID" value="UER00205"/>
</dbReference>
<dbReference type="AlphaFoldDB" id="M9R488"/>
<dbReference type="SUPFAM" id="SSF88697">
    <property type="entry name" value="PUA domain-like"/>
    <property type="match status" value="1"/>
</dbReference>
<keyword evidence="4 12" id="KW-0548">Nucleotidyltransferase</keyword>
<evidence type="ECO:0000259" key="9">
    <source>
        <dbReference type="Pfam" id="PF01583"/>
    </source>
</evidence>
<dbReference type="eggNOG" id="COG2046">
    <property type="taxonomic scope" value="Bacteria"/>
</dbReference>
<dbReference type="Pfam" id="PF01747">
    <property type="entry name" value="ATP-sulfurylase"/>
    <property type="match status" value="1"/>
</dbReference>
<dbReference type="GO" id="GO:0070814">
    <property type="term" value="P:hydrogen sulfide biosynthetic process"/>
    <property type="evidence" value="ECO:0007669"/>
    <property type="project" value="UniProtKB-UniRule"/>
</dbReference>
<feature type="binding site" evidence="8">
    <location>
        <begin position="534"/>
        <end position="541"/>
    </location>
    <ligand>
        <name>ATP</name>
        <dbReference type="ChEBI" id="CHEBI:30616"/>
    </ligand>
</feature>
<comment type="similarity">
    <text evidence="8">Belongs to the APS kinase family.</text>
</comment>
<evidence type="ECO:0000256" key="3">
    <source>
        <dbReference type="ARBA" id="ARBA00022679"/>
    </source>
</evidence>
<proteinExistence type="inferred from homology"/>
<evidence type="ECO:0000313" key="13">
    <source>
        <dbReference type="Proteomes" id="UP000005307"/>
    </source>
</evidence>
<dbReference type="eggNOG" id="COG0529">
    <property type="taxonomic scope" value="Bacteria"/>
</dbReference>
<evidence type="ECO:0000256" key="2">
    <source>
        <dbReference type="ARBA" id="ARBA00004806"/>
    </source>
</evidence>
<dbReference type="Pfam" id="PF14306">
    <property type="entry name" value="PUA_2"/>
    <property type="match status" value="1"/>
</dbReference>
<dbReference type="NCBIfam" id="TIGR00455">
    <property type="entry name" value="apsK"/>
    <property type="match status" value="1"/>
</dbReference>
<reference evidence="12 13" key="1">
    <citation type="journal article" date="2013" name="PLoS ONE">
        <title>Poles Apart: Arctic and Antarctic Octadecabacter strains Share High Genome Plasticity and a New Type of Xanthorhodopsin.</title>
        <authorList>
            <person name="Vollmers J."/>
            <person name="Voget S."/>
            <person name="Dietrich S."/>
            <person name="Gollnow K."/>
            <person name="Smits M."/>
            <person name="Meyer K."/>
            <person name="Brinkhoff T."/>
            <person name="Simon M."/>
            <person name="Daniel R."/>
        </authorList>
    </citation>
    <scope>NUCLEOTIDE SEQUENCE [LARGE SCALE GENOMIC DNA]</scope>
    <source>
        <strain evidence="12 13">307</strain>
    </source>
</reference>
<evidence type="ECO:0000256" key="1">
    <source>
        <dbReference type="ARBA" id="ARBA00001823"/>
    </source>
</evidence>
<comment type="catalytic activity">
    <reaction evidence="7">
        <text>sulfate + ATP + H(+) = adenosine 5'-phosphosulfate + diphosphate</text>
        <dbReference type="Rhea" id="RHEA:18133"/>
        <dbReference type="ChEBI" id="CHEBI:15378"/>
        <dbReference type="ChEBI" id="CHEBI:16189"/>
        <dbReference type="ChEBI" id="CHEBI:30616"/>
        <dbReference type="ChEBI" id="CHEBI:33019"/>
        <dbReference type="ChEBI" id="CHEBI:58243"/>
        <dbReference type="EC" id="2.7.7.4"/>
    </reaction>
</comment>
<dbReference type="FunFam" id="3.40.50.620:FF:000052">
    <property type="entry name" value="Sulfate adenylyltransferase"/>
    <property type="match status" value="1"/>
</dbReference>
<evidence type="ECO:0000256" key="4">
    <source>
        <dbReference type="ARBA" id="ARBA00022695"/>
    </source>
</evidence>